<keyword evidence="2" id="KW-1133">Transmembrane helix</keyword>
<evidence type="ECO:0000313" key="4">
    <source>
        <dbReference type="Proteomes" id="UP000191153"/>
    </source>
</evidence>
<dbReference type="EMBL" id="FUWX01000026">
    <property type="protein sequence ID" value="SKA04612.1"/>
    <property type="molecule type" value="Genomic_DNA"/>
</dbReference>
<organism evidence="3 4">
    <name type="scientific">Cetobacterium ceti</name>
    <dbReference type="NCBI Taxonomy" id="180163"/>
    <lineage>
        <taxon>Bacteria</taxon>
        <taxon>Fusobacteriati</taxon>
        <taxon>Fusobacteriota</taxon>
        <taxon>Fusobacteriia</taxon>
        <taxon>Fusobacteriales</taxon>
        <taxon>Fusobacteriaceae</taxon>
        <taxon>Cetobacterium</taxon>
    </lineage>
</organism>
<dbReference type="SUPFAM" id="SSF58113">
    <property type="entry name" value="Apolipoprotein A-I"/>
    <property type="match status" value="1"/>
</dbReference>
<dbReference type="RefSeq" id="WP_078694796.1">
    <property type="nucleotide sequence ID" value="NZ_FUWX01000026.1"/>
</dbReference>
<evidence type="ECO:0000256" key="1">
    <source>
        <dbReference type="SAM" id="Coils"/>
    </source>
</evidence>
<sequence length="592" mass="67075">MNNTLQQLLSPMNIFFGVTMVLLFFWSLFRIIKNPKESTTIPNLIASLGIIGTFAGIFGGLLEFDTVKLDDSIPKLLDGMKTAFATSLVGLTLSNILKSTQSSFIKKLSEKDREKASLEVIASLMYEMKEAIVNSNKEVVNSMEENKSSIKYLIAELVGDKNTSLTGQMKLMRENLIEAQEKAQERLNTGLEKMGEQLDNLVETNNAISTEIERGNNTLIEEFRVFAKNMAENNMKAFTEAIQECIRDLNNQLQEQFGENFKHLNYAVEKLLEWQIHYKETIEKTNENQIEIYKGMTMAKNLIIEIHERSQSIVEVANKLGDKIVTFDTQQQTLNKSIEVLNKISRDSMELVPNIDKYLSETKEQILESTQNIENYVAEVDEKIFEHTTLATDQITDHVVKTTKKSIEEVSKSSLNILEKINIIHKKVIENMDEISLNTFKNIEENNKQIIFVRNSIKELTQVSTENIKKQQNEIILALKNLTTAIEATSDLNIKAMEGQITSIEKAVARFENEGFTLTKKISDNIQVMVENNNSNLTTSIHNLNESLAVTLNNSLQSLGEQLAAVSEKFVSDYTPLTIELQKIVHLAKRVG</sequence>
<dbReference type="STRING" id="180163.SAMN02745174_02369"/>
<feature type="transmembrane region" description="Helical" evidence="2">
    <location>
        <begin position="12"/>
        <end position="32"/>
    </location>
</feature>
<dbReference type="AlphaFoldDB" id="A0A1T4QLK9"/>
<evidence type="ECO:0000313" key="3">
    <source>
        <dbReference type="EMBL" id="SKA04612.1"/>
    </source>
</evidence>
<reference evidence="3 4" key="1">
    <citation type="submission" date="2017-02" db="EMBL/GenBank/DDBJ databases">
        <authorList>
            <person name="Peterson S.W."/>
        </authorList>
    </citation>
    <scope>NUCLEOTIDE SEQUENCE [LARGE SCALE GENOMIC DNA]</scope>
    <source>
        <strain evidence="3 4">ATCC 700028</strain>
    </source>
</reference>
<feature type="coiled-coil region" evidence="1">
    <location>
        <begin position="162"/>
        <end position="248"/>
    </location>
</feature>
<dbReference type="OrthoDB" id="9798009at2"/>
<accession>A0A1T4QLK9</accession>
<keyword evidence="2" id="KW-0812">Transmembrane</keyword>
<gene>
    <name evidence="3" type="ORF">SAMN02745174_02369</name>
</gene>
<keyword evidence="4" id="KW-1185">Reference proteome</keyword>
<dbReference type="Proteomes" id="UP000191153">
    <property type="component" value="Unassembled WGS sequence"/>
</dbReference>
<proteinExistence type="predicted"/>
<protein>
    <submittedName>
        <fullName evidence="3">Uncharacterized protein</fullName>
    </submittedName>
</protein>
<feature type="transmembrane region" description="Helical" evidence="2">
    <location>
        <begin position="44"/>
        <end position="62"/>
    </location>
</feature>
<evidence type="ECO:0000256" key="2">
    <source>
        <dbReference type="SAM" id="Phobius"/>
    </source>
</evidence>
<keyword evidence="1" id="KW-0175">Coiled coil</keyword>
<keyword evidence="2" id="KW-0472">Membrane</keyword>
<name>A0A1T4QLK9_9FUSO</name>